<sequence>MVRARNDIRLSEIKQANEENDDTFANVASISLPTIACLLKRHQIFMIHIYLVPFERNMTGETTAG</sequence>
<evidence type="ECO:0000313" key="1">
    <source>
        <dbReference type="EMBL" id="KAK6314378.1"/>
    </source>
</evidence>
<gene>
    <name evidence="1" type="ORF">J4Q44_G00158370</name>
</gene>
<dbReference type="EMBL" id="JAGTTL010000013">
    <property type="protein sequence ID" value="KAK6314378.1"/>
    <property type="molecule type" value="Genomic_DNA"/>
</dbReference>
<accession>A0AAN8LPQ2</accession>
<name>A0AAN8LPQ2_9TELE</name>
<proteinExistence type="predicted"/>
<protein>
    <submittedName>
        <fullName evidence="1">Uncharacterized protein</fullName>
    </submittedName>
</protein>
<dbReference type="Proteomes" id="UP001356427">
    <property type="component" value="Unassembled WGS sequence"/>
</dbReference>
<dbReference type="AlphaFoldDB" id="A0AAN8LPQ2"/>
<reference evidence="1 2" key="1">
    <citation type="submission" date="2021-04" db="EMBL/GenBank/DDBJ databases">
        <authorList>
            <person name="De Guttry C."/>
            <person name="Zahm M."/>
            <person name="Klopp C."/>
            <person name="Cabau C."/>
            <person name="Louis A."/>
            <person name="Berthelot C."/>
            <person name="Parey E."/>
            <person name="Roest Crollius H."/>
            <person name="Montfort J."/>
            <person name="Robinson-Rechavi M."/>
            <person name="Bucao C."/>
            <person name="Bouchez O."/>
            <person name="Gislard M."/>
            <person name="Lluch J."/>
            <person name="Milhes M."/>
            <person name="Lampietro C."/>
            <person name="Lopez Roques C."/>
            <person name="Donnadieu C."/>
            <person name="Braasch I."/>
            <person name="Desvignes T."/>
            <person name="Postlethwait J."/>
            <person name="Bobe J."/>
            <person name="Wedekind C."/>
            <person name="Guiguen Y."/>
        </authorList>
    </citation>
    <scope>NUCLEOTIDE SEQUENCE [LARGE SCALE GENOMIC DNA]</scope>
    <source>
        <strain evidence="1">Cs_M1</strain>
        <tissue evidence="1">Blood</tissue>
    </source>
</reference>
<keyword evidence="2" id="KW-1185">Reference proteome</keyword>
<comment type="caution">
    <text evidence="1">The sequence shown here is derived from an EMBL/GenBank/DDBJ whole genome shotgun (WGS) entry which is preliminary data.</text>
</comment>
<evidence type="ECO:0000313" key="2">
    <source>
        <dbReference type="Proteomes" id="UP001356427"/>
    </source>
</evidence>
<organism evidence="1 2">
    <name type="scientific">Coregonus suidteri</name>
    <dbReference type="NCBI Taxonomy" id="861788"/>
    <lineage>
        <taxon>Eukaryota</taxon>
        <taxon>Metazoa</taxon>
        <taxon>Chordata</taxon>
        <taxon>Craniata</taxon>
        <taxon>Vertebrata</taxon>
        <taxon>Euteleostomi</taxon>
        <taxon>Actinopterygii</taxon>
        <taxon>Neopterygii</taxon>
        <taxon>Teleostei</taxon>
        <taxon>Protacanthopterygii</taxon>
        <taxon>Salmoniformes</taxon>
        <taxon>Salmonidae</taxon>
        <taxon>Coregoninae</taxon>
        <taxon>Coregonus</taxon>
    </lineage>
</organism>